<dbReference type="PANTHER" id="PTHR23324">
    <property type="entry name" value="SEC14 RELATED PROTEIN"/>
    <property type="match status" value="1"/>
</dbReference>
<accession>B3S552</accession>
<evidence type="ECO:0008006" key="5">
    <source>
        <dbReference type="Google" id="ProtNLM"/>
    </source>
</evidence>
<dbReference type="SUPFAM" id="SSF101576">
    <property type="entry name" value="Supernatant protein factor (SPF), C-terminal domain"/>
    <property type="match status" value="1"/>
</dbReference>
<feature type="domain" description="CRAL-TRIO" evidence="1">
    <location>
        <begin position="278"/>
        <end position="451"/>
    </location>
</feature>
<dbReference type="InParanoid" id="B3S552"/>
<keyword evidence="4" id="KW-1185">Reference proteome</keyword>
<dbReference type="Gene3D" id="2.60.120.680">
    <property type="entry name" value="GOLD domain"/>
    <property type="match status" value="1"/>
</dbReference>
<protein>
    <recommendedName>
        <fullName evidence="5">CRAL-TRIO domain-containing protein</fullName>
    </recommendedName>
</protein>
<proteinExistence type="predicted"/>
<evidence type="ECO:0000313" key="3">
    <source>
        <dbReference type="EMBL" id="EDV22073.1"/>
    </source>
</evidence>
<sequence length="608" mass="70390">MLAKSLRFRRLWRLGDNLSQWNPPEVLRNYFPGGWLPGCDKDGHPIRIEPMGKVDMPGIIKSCQYSELIKFHAAISEKAEKVYTFLYTYYRFGRSRLGFSVEAGVQEQNYPALFNNIFIINPPMFFSQIFSIVKPFLHSSADKIIILKDDYREELRKYIPVENIPACYGGSLVDADGDEHCRQWITYGNQVPQNYYISDDSAIISAMKSKHPPLNLILDEFKERINDLMLQDNYDNETCMKWLKCYDFDLIQAEEMFRRNVEFKQIWRLDDSILHWIPPLVLQKYFPGGWLPGVDRDGHPVRLEPLGNIDFRGIMHSCTFSDLLRFHVKVAEENINKCKKLSSKAGRSIEGYTLIVDLKGLNRSFLWGPGITVFNEMLSLIANNYPSSLKVIYLIRSPPIFPVIYNLCKSFLGRDTAKVKLLGSDYKETLLKVINPNTLPKYYGGNLKDSDSDEKCSEWICYGGEVPHSYYINQNASLQDDLNWQNVVISAGLSFKAEYPVDVKGSIFRWKFRCKKHDIGFGVYFKKNLKINTLQNMKNLIPVERHSCRVIPERGSLYCEDVGIYALVFDNSYSYFNWKDVSYQIEIIEPRVTEDNDSKLTSDSYTLG</sequence>
<dbReference type="GO" id="GO:0005737">
    <property type="term" value="C:cytoplasm"/>
    <property type="evidence" value="ECO:0000318"/>
    <property type="project" value="GO_Central"/>
</dbReference>
<dbReference type="PROSITE" id="PS50191">
    <property type="entry name" value="CRAL_TRIO"/>
    <property type="match status" value="2"/>
</dbReference>
<organism evidence="3 4">
    <name type="scientific">Trichoplax adhaerens</name>
    <name type="common">Trichoplax reptans</name>
    <dbReference type="NCBI Taxonomy" id="10228"/>
    <lineage>
        <taxon>Eukaryota</taxon>
        <taxon>Metazoa</taxon>
        <taxon>Placozoa</taxon>
        <taxon>Uniplacotomia</taxon>
        <taxon>Trichoplacea</taxon>
        <taxon>Trichoplacidae</taxon>
        <taxon>Trichoplax</taxon>
    </lineage>
</organism>
<dbReference type="InterPro" id="IPR001251">
    <property type="entry name" value="CRAL-TRIO_dom"/>
</dbReference>
<dbReference type="InterPro" id="IPR051064">
    <property type="entry name" value="SEC14/CRAL-TRIO_domain"/>
</dbReference>
<feature type="domain" description="GOLD" evidence="2">
    <location>
        <begin position="475"/>
        <end position="587"/>
    </location>
</feature>
<dbReference type="SMART" id="SM00516">
    <property type="entry name" value="SEC14"/>
    <property type="match status" value="2"/>
</dbReference>
<reference evidence="3 4" key="1">
    <citation type="journal article" date="2008" name="Nature">
        <title>The Trichoplax genome and the nature of placozoans.</title>
        <authorList>
            <person name="Srivastava M."/>
            <person name="Begovic E."/>
            <person name="Chapman J."/>
            <person name="Putnam N.H."/>
            <person name="Hellsten U."/>
            <person name="Kawashima T."/>
            <person name="Kuo A."/>
            <person name="Mitros T."/>
            <person name="Salamov A."/>
            <person name="Carpenter M.L."/>
            <person name="Signorovitch A.Y."/>
            <person name="Moreno M.A."/>
            <person name="Kamm K."/>
            <person name="Grimwood J."/>
            <person name="Schmutz J."/>
            <person name="Shapiro H."/>
            <person name="Grigoriev I.V."/>
            <person name="Buss L.W."/>
            <person name="Schierwater B."/>
            <person name="Dellaporta S.L."/>
            <person name="Rokhsar D.S."/>
        </authorList>
    </citation>
    <scope>NUCLEOTIDE SEQUENCE [LARGE SCALE GENOMIC DNA]</scope>
    <source>
        <strain evidence="3 4">Grell-BS-1999</strain>
    </source>
</reference>
<dbReference type="eggNOG" id="KOG1471">
    <property type="taxonomic scope" value="Eukaryota"/>
</dbReference>
<dbReference type="InterPro" id="IPR036273">
    <property type="entry name" value="CRAL/TRIO_N_dom_sf"/>
</dbReference>
<dbReference type="SUPFAM" id="SSF52087">
    <property type="entry name" value="CRAL/TRIO domain"/>
    <property type="match status" value="2"/>
</dbReference>
<dbReference type="GeneID" id="6756574"/>
<dbReference type="AlphaFoldDB" id="B3S552"/>
<dbReference type="CDD" id="cd00170">
    <property type="entry name" value="SEC14"/>
    <property type="match status" value="2"/>
</dbReference>
<gene>
    <name evidence="3" type="ORF">TRIADDRAFT_59198</name>
</gene>
<evidence type="ECO:0000259" key="1">
    <source>
        <dbReference type="PROSITE" id="PS50191"/>
    </source>
</evidence>
<dbReference type="Pfam" id="PF00650">
    <property type="entry name" value="CRAL_TRIO"/>
    <property type="match status" value="2"/>
</dbReference>
<feature type="domain" description="CRAL-TRIO" evidence="1">
    <location>
        <begin position="23"/>
        <end position="176"/>
    </location>
</feature>
<dbReference type="KEGG" id="tad:TRIADDRAFT_59198"/>
<name>B3S552_TRIAD</name>
<dbReference type="PhylomeDB" id="B3S552"/>
<dbReference type="PANTHER" id="PTHR23324:SF83">
    <property type="entry name" value="SEC14-LIKE PROTEIN 2"/>
    <property type="match status" value="1"/>
</dbReference>
<dbReference type="RefSeq" id="XP_002115228.1">
    <property type="nucleotide sequence ID" value="XM_002115192.1"/>
</dbReference>
<dbReference type="InterPro" id="IPR036598">
    <property type="entry name" value="GOLD_dom_sf"/>
</dbReference>
<dbReference type="EMBL" id="DS985250">
    <property type="protein sequence ID" value="EDV22073.1"/>
    <property type="molecule type" value="Genomic_DNA"/>
</dbReference>
<dbReference type="CTD" id="6756574"/>
<dbReference type="Proteomes" id="UP000009022">
    <property type="component" value="Unassembled WGS sequence"/>
</dbReference>
<evidence type="ECO:0000259" key="2">
    <source>
        <dbReference type="PROSITE" id="PS50866"/>
    </source>
</evidence>
<evidence type="ECO:0000313" key="4">
    <source>
        <dbReference type="Proteomes" id="UP000009022"/>
    </source>
</evidence>
<dbReference type="PROSITE" id="PS50866">
    <property type="entry name" value="GOLD"/>
    <property type="match status" value="1"/>
</dbReference>
<dbReference type="OMA" id="IMYSAKK"/>
<dbReference type="InterPro" id="IPR036865">
    <property type="entry name" value="CRAL-TRIO_dom_sf"/>
</dbReference>
<dbReference type="OrthoDB" id="1434354at2759"/>
<dbReference type="Gene3D" id="3.40.525.10">
    <property type="entry name" value="CRAL-TRIO lipid binding domain"/>
    <property type="match status" value="2"/>
</dbReference>
<dbReference type="HOGENOM" id="CLU_449283_0_0_1"/>
<dbReference type="InterPro" id="IPR009038">
    <property type="entry name" value="GOLD_dom"/>
</dbReference>
<dbReference type="SUPFAM" id="SSF46938">
    <property type="entry name" value="CRAL/TRIO N-terminal domain"/>
    <property type="match status" value="1"/>
</dbReference>